<dbReference type="GO" id="GO:0046394">
    <property type="term" value="P:carboxylic acid biosynthetic process"/>
    <property type="evidence" value="ECO:0007669"/>
    <property type="project" value="UniProtKB-ARBA"/>
</dbReference>
<dbReference type="InterPro" id="IPR036038">
    <property type="entry name" value="Aminotransferase-like"/>
</dbReference>
<dbReference type="Gene3D" id="3.30.470.10">
    <property type="match status" value="1"/>
</dbReference>
<dbReference type="InterPro" id="IPR001544">
    <property type="entry name" value="Aminotrans_IV"/>
</dbReference>
<reference evidence="2" key="1">
    <citation type="submission" date="2021-09" db="EMBL/GenBank/DDBJ databases">
        <authorList>
            <consortium name="AG Swart"/>
            <person name="Singh M."/>
            <person name="Singh A."/>
            <person name="Seah K."/>
            <person name="Emmerich C."/>
        </authorList>
    </citation>
    <scope>NUCLEOTIDE SEQUENCE</scope>
    <source>
        <strain evidence="2">ATCC30299</strain>
    </source>
</reference>
<gene>
    <name evidence="2" type="ORF">BSTOLATCC_MIC43300</name>
</gene>
<dbReference type="InterPro" id="IPR043132">
    <property type="entry name" value="BCAT-like_C"/>
</dbReference>
<dbReference type="InterPro" id="IPR050571">
    <property type="entry name" value="Class-IV_PLP-Dep_Aminotrnsfr"/>
</dbReference>
<proteinExistence type="inferred from homology"/>
<evidence type="ECO:0000313" key="2">
    <source>
        <dbReference type="EMBL" id="CAG9327260.1"/>
    </source>
</evidence>
<dbReference type="Gene3D" id="3.20.10.10">
    <property type="entry name" value="D-amino Acid Aminotransferase, subunit A, domain 2"/>
    <property type="match status" value="1"/>
</dbReference>
<dbReference type="PANTHER" id="PTHR42743:SF22">
    <property type="entry name" value="D-AMINO-ACID TRANSAMINASE, CHLOROPLASTIC"/>
    <property type="match status" value="1"/>
</dbReference>
<dbReference type="AlphaFoldDB" id="A0AAU9JQ69"/>
<evidence type="ECO:0000256" key="1">
    <source>
        <dbReference type="ARBA" id="ARBA00009320"/>
    </source>
</evidence>
<protein>
    <submittedName>
        <fullName evidence="2">Uncharacterized protein</fullName>
    </submittedName>
</protein>
<organism evidence="2 3">
    <name type="scientific">Blepharisma stoltei</name>
    <dbReference type="NCBI Taxonomy" id="1481888"/>
    <lineage>
        <taxon>Eukaryota</taxon>
        <taxon>Sar</taxon>
        <taxon>Alveolata</taxon>
        <taxon>Ciliophora</taxon>
        <taxon>Postciliodesmatophora</taxon>
        <taxon>Heterotrichea</taxon>
        <taxon>Heterotrichida</taxon>
        <taxon>Blepharismidae</taxon>
        <taxon>Blepharisma</taxon>
    </lineage>
</organism>
<dbReference type="EMBL" id="CAJZBQ010000043">
    <property type="protein sequence ID" value="CAG9327260.1"/>
    <property type="molecule type" value="Genomic_DNA"/>
</dbReference>
<comment type="similarity">
    <text evidence="1">Belongs to the class-IV pyridoxal-phosphate-dependent aminotransferase family.</text>
</comment>
<comment type="caution">
    <text evidence="2">The sequence shown here is derived from an EMBL/GenBank/DDBJ whole genome shotgun (WGS) entry which is preliminary data.</text>
</comment>
<keyword evidence="3" id="KW-1185">Reference proteome</keyword>
<accession>A0AAU9JQ69</accession>
<dbReference type="PANTHER" id="PTHR42743">
    <property type="entry name" value="AMINO-ACID AMINOTRANSFERASE"/>
    <property type="match status" value="1"/>
</dbReference>
<dbReference type="InterPro" id="IPR043131">
    <property type="entry name" value="BCAT-like_N"/>
</dbReference>
<dbReference type="GO" id="GO:0003824">
    <property type="term" value="F:catalytic activity"/>
    <property type="evidence" value="ECO:0007669"/>
    <property type="project" value="InterPro"/>
</dbReference>
<dbReference type="Pfam" id="PF01063">
    <property type="entry name" value="Aminotran_4"/>
    <property type="match status" value="1"/>
</dbReference>
<dbReference type="Proteomes" id="UP001162131">
    <property type="component" value="Unassembled WGS sequence"/>
</dbReference>
<name>A0AAU9JQ69_9CILI</name>
<evidence type="ECO:0000313" key="3">
    <source>
        <dbReference type="Proteomes" id="UP001162131"/>
    </source>
</evidence>
<sequence length="329" mass="36481">MSTVRILSTCESILEALDKSISLSHLQIKAMYNSMIGGIITDPAFMTIPIDDHMVHRGHVVFDTVSIVNGRAFTLQSHVNKIIRAATNAKIELPLSKEAMSSSLKQLAASAGLRSCKIKYWISAGPGSMFIQPYPGMSVFYAIVLEGDARNENQDISKEFTVNIPLNPRFLETMKSTNYLFNALSQVESKEKGGFMGIQKTQEGYIAESSIWKIGFVLPGGRFVIAANKDDAQDEEDQLILAHANELLSQGKLSSVGKRKIHIDEAKNCEEMFLSISDTIRPVLEWDGMLIGNGTRGRISQELIDYLQHDFANPDLSESIPYELYEATP</sequence>
<dbReference type="SUPFAM" id="SSF56752">
    <property type="entry name" value="D-aminoacid aminotransferase-like PLP-dependent enzymes"/>
    <property type="match status" value="1"/>
</dbReference>